<feature type="chain" id="PRO_5017782892" description="Outer membrane protein beta-barrel domain-containing protein" evidence="2">
    <location>
        <begin position="18"/>
        <end position="283"/>
    </location>
</feature>
<accession>A0A3E1NQQ8</accession>
<dbReference type="SUPFAM" id="SSF56925">
    <property type="entry name" value="OMPA-like"/>
    <property type="match status" value="1"/>
</dbReference>
<dbReference type="Proteomes" id="UP000261284">
    <property type="component" value="Unassembled WGS sequence"/>
</dbReference>
<sequence>MKKLLLLCCCLPVTLFAQNFYFSGRIGLANYQGDLHQTGFTLSQSKFLFSAGARYDLSEHIAARSYLTLTGVQGDDAKGSPGMQQRNLNFKSKIFEWELGAQYNFLSLNNHWWTPYVFAGLGVYHFNPYTYDSTGDKVLLQPLSTEGEGFVRHVDVYKRWQLSIPYGFGADFALNEDMRVGIEFGFRKLFTDYMDDVSGKYVDAALLQKNAGDQAVAMAYRGAGAYPAAGTMRGSGGGNDSWYFVGLTFTIRSFIDQYKRINGLPGFKHDKKVGCPATRIYRW</sequence>
<evidence type="ECO:0000256" key="2">
    <source>
        <dbReference type="SAM" id="SignalP"/>
    </source>
</evidence>
<proteinExistence type="predicted"/>
<organism evidence="4 5">
    <name type="scientific">Deminuibacter soli</name>
    <dbReference type="NCBI Taxonomy" id="2291815"/>
    <lineage>
        <taxon>Bacteria</taxon>
        <taxon>Pseudomonadati</taxon>
        <taxon>Bacteroidota</taxon>
        <taxon>Chitinophagia</taxon>
        <taxon>Chitinophagales</taxon>
        <taxon>Chitinophagaceae</taxon>
        <taxon>Deminuibacter</taxon>
    </lineage>
</organism>
<dbReference type="Pfam" id="PF13505">
    <property type="entry name" value="OMP_b-brl"/>
    <property type="match status" value="1"/>
</dbReference>
<name>A0A3E1NQQ8_9BACT</name>
<evidence type="ECO:0000259" key="3">
    <source>
        <dbReference type="Pfam" id="PF13505"/>
    </source>
</evidence>
<evidence type="ECO:0000313" key="4">
    <source>
        <dbReference type="EMBL" id="RFM30154.1"/>
    </source>
</evidence>
<dbReference type="Gene3D" id="2.40.160.20">
    <property type="match status" value="1"/>
</dbReference>
<dbReference type="OrthoDB" id="654178at2"/>
<dbReference type="EMBL" id="QTJU01000001">
    <property type="protein sequence ID" value="RFM30154.1"/>
    <property type="molecule type" value="Genomic_DNA"/>
</dbReference>
<feature type="signal peptide" evidence="2">
    <location>
        <begin position="1"/>
        <end position="17"/>
    </location>
</feature>
<reference evidence="4 5" key="1">
    <citation type="submission" date="2018-08" db="EMBL/GenBank/DDBJ databases">
        <title>Chitinophagaceae sp. K23C18032701, a novel bacterium isolated from forest soil.</title>
        <authorList>
            <person name="Wang C."/>
        </authorList>
    </citation>
    <scope>NUCLEOTIDE SEQUENCE [LARGE SCALE GENOMIC DNA]</scope>
    <source>
        <strain evidence="4 5">K23C18032701</strain>
    </source>
</reference>
<gene>
    <name evidence="4" type="ORF">DXN05_04050</name>
</gene>
<evidence type="ECO:0000256" key="1">
    <source>
        <dbReference type="ARBA" id="ARBA00022729"/>
    </source>
</evidence>
<feature type="domain" description="Outer membrane protein beta-barrel" evidence="3">
    <location>
        <begin position="6"/>
        <end position="193"/>
    </location>
</feature>
<dbReference type="AlphaFoldDB" id="A0A3E1NQQ8"/>
<dbReference type="RefSeq" id="WP_116845910.1">
    <property type="nucleotide sequence ID" value="NZ_QTJU01000001.1"/>
</dbReference>
<keyword evidence="5" id="KW-1185">Reference proteome</keyword>
<dbReference type="InterPro" id="IPR011250">
    <property type="entry name" value="OMP/PagP_B-barrel"/>
</dbReference>
<evidence type="ECO:0000313" key="5">
    <source>
        <dbReference type="Proteomes" id="UP000261284"/>
    </source>
</evidence>
<keyword evidence="1 2" id="KW-0732">Signal</keyword>
<comment type="caution">
    <text evidence="4">The sequence shown here is derived from an EMBL/GenBank/DDBJ whole genome shotgun (WGS) entry which is preliminary data.</text>
</comment>
<protein>
    <recommendedName>
        <fullName evidence="3">Outer membrane protein beta-barrel domain-containing protein</fullName>
    </recommendedName>
</protein>
<dbReference type="InterPro" id="IPR027385">
    <property type="entry name" value="Beta-barrel_OMP"/>
</dbReference>